<organism evidence="2 3">
    <name type="scientific">Haloterrigena gelatinilytica</name>
    <dbReference type="NCBI Taxonomy" id="2741724"/>
    <lineage>
        <taxon>Archaea</taxon>
        <taxon>Methanobacteriati</taxon>
        <taxon>Methanobacteriota</taxon>
        <taxon>Stenosarchaea group</taxon>
        <taxon>Halobacteria</taxon>
        <taxon>Halobacteriales</taxon>
        <taxon>Natrialbaceae</taxon>
        <taxon>Haloterrigena</taxon>
    </lineage>
</organism>
<dbReference type="EMBL" id="JABUQZ010000001">
    <property type="protein sequence ID" value="NUC71735.1"/>
    <property type="molecule type" value="Genomic_DNA"/>
</dbReference>
<keyword evidence="1" id="KW-1133">Transmembrane helix</keyword>
<protein>
    <submittedName>
        <fullName evidence="2">Uncharacterized protein</fullName>
    </submittedName>
</protein>
<comment type="caution">
    <text evidence="2">The sequence shown here is derived from an EMBL/GenBank/DDBJ whole genome shotgun (WGS) entry which is preliminary data.</text>
</comment>
<keyword evidence="1" id="KW-0472">Membrane</keyword>
<dbReference type="RefSeq" id="WP_174679722.1">
    <property type="nucleotide sequence ID" value="NZ_JABUQZ010000001.1"/>
</dbReference>
<proteinExistence type="predicted"/>
<keyword evidence="1" id="KW-0812">Transmembrane</keyword>
<dbReference type="Proteomes" id="UP001016761">
    <property type="component" value="Unassembled WGS sequence"/>
</dbReference>
<keyword evidence="3" id="KW-1185">Reference proteome</keyword>
<accession>A0ABX2L8M0</accession>
<name>A0ABX2L8M0_9EURY</name>
<evidence type="ECO:0000313" key="2">
    <source>
        <dbReference type="EMBL" id="NUC71735.1"/>
    </source>
</evidence>
<sequence length="88" mass="9992">MILAIIRAVVRAFLILEAENQELFQTLKNTLLGGILGFVTIVTLLVTVEVDLIQFALYSGVTLLAIFVLLVFYRCWEFIKYELEIPGQ</sequence>
<evidence type="ECO:0000313" key="3">
    <source>
        <dbReference type="Proteomes" id="UP001016761"/>
    </source>
</evidence>
<evidence type="ECO:0000256" key="1">
    <source>
        <dbReference type="SAM" id="Phobius"/>
    </source>
</evidence>
<reference evidence="2 3" key="1">
    <citation type="submission" date="2020-06" db="EMBL/GenBank/DDBJ databases">
        <title>Haloterrigena sp. nov., an extremely halophilic archaeon isolated from a saline sediment.</title>
        <authorList>
            <person name="Liu B.-B."/>
        </authorList>
    </citation>
    <scope>NUCLEOTIDE SEQUENCE [LARGE SCALE GENOMIC DNA]</scope>
    <source>
        <strain evidence="2 3">SYSU A558-1</strain>
    </source>
</reference>
<feature type="transmembrane region" description="Helical" evidence="1">
    <location>
        <begin position="30"/>
        <end position="48"/>
    </location>
</feature>
<feature type="transmembrane region" description="Helical" evidence="1">
    <location>
        <begin position="55"/>
        <end position="73"/>
    </location>
</feature>
<gene>
    <name evidence="2" type="ORF">HTZ84_05325</name>
</gene>